<gene>
    <name evidence="1" type="ORF">FGM00_04710</name>
</gene>
<dbReference type="KEGG" id="asag:FGM00_04710"/>
<name>A0A5B7SS08_9FLAO</name>
<evidence type="ECO:0000313" key="2">
    <source>
        <dbReference type="Proteomes" id="UP000310017"/>
    </source>
</evidence>
<reference evidence="1 2" key="1">
    <citation type="submission" date="2019-05" db="EMBL/GenBank/DDBJ databases">
        <title>Genome sequencing of F202Z8.</title>
        <authorList>
            <person name="Kwon Y.M."/>
        </authorList>
    </citation>
    <scope>NUCLEOTIDE SEQUENCE [LARGE SCALE GENOMIC DNA]</scope>
    <source>
        <strain evidence="1 2">F202Z8</strain>
    </source>
</reference>
<protein>
    <submittedName>
        <fullName evidence="1">Uncharacterized protein</fullName>
    </submittedName>
</protein>
<keyword evidence="2" id="KW-1185">Reference proteome</keyword>
<dbReference type="AlphaFoldDB" id="A0A5B7SS08"/>
<dbReference type="Proteomes" id="UP000310017">
    <property type="component" value="Chromosome"/>
</dbReference>
<dbReference type="RefSeq" id="WP_138851796.1">
    <property type="nucleotide sequence ID" value="NZ_CP040710.1"/>
</dbReference>
<organism evidence="1 2">
    <name type="scientific">Aggregatimonas sangjinii</name>
    <dbReference type="NCBI Taxonomy" id="2583587"/>
    <lineage>
        <taxon>Bacteria</taxon>
        <taxon>Pseudomonadati</taxon>
        <taxon>Bacteroidota</taxon>
        <taxon>Flavobacteriia</taxon>
        <taxon>Flavobacteriales</taxon>
        <taxon>Flavobacteriaceae</taxon>
        <taxon>Aggregatimonas</taxon>
    </lineage>
</organism>
<sequence>MTDLNGTFFNNETLRRFEMTLQNAFVHVAYEECAENEFHLRKTIFNDIAEETGFLLAAIRTVIRHLELQNQKVTTECIWIKACLRLYPNSKNS</sequence>
<accession>A0A5B7SS08</accession>
<evidence type="ECO:0000313" key="1">
    <source>
        <dbReference type="EMBL" id="QCW99443.1"/>
    </source>
</evidence>
<proteinExistence type="predicted"/>
<dbReference type="EMBL" id="CP040710">
    <property type="protein sequence ID" value="QCW99443.1"/>
    <property type="molecule type" value="Genomic_DNA"/>
</dbReference>